<organism evidence="3 4">
    <name type="scientific">Methyloversatilis universalis (strain ATCC BAA-1314 / DSM 25237 / JCM 13912 / CCUG 52030 / FAM5)</name>
    <dbReference type="NCBI Taxonomy" id="1000565"/>
    <lineage>
        <taxon>Bacteria</taxon>
        <taxon>Pseudomonadati</taxon>
        <taxon>Pseudomonadota</taxon>
        <taxon>Betaproteobacteria</taxon>
        <taxon>Nitrosomonadales</taxon>
        <taxon>Sterolibacteriaceae</taxon>
        <taxon>Methyloversatilis</taxon>
    </lineage>
</organism>
<dbReference type="EMBL" id="AFHG01000029">
    <property type="protein sequence ID" value="EGK73093.1"/>
    <property type="molecule type" value="Genomic_DNA"/>
</dbReference>
<dbReference type="RefSeq" id="WP_008058054.1">
    <property type="nucleotide sequence ID" value="NZ_AFHG01000029.1"/>
</dbReference>
<protein>
    <submittedName>
        <fullName evidence="3">Transglycosylase</fullName>
    </submittedName>
</protein>
<evidence type="ECO:0000313" key="4">
    <source>
        <dbReference type="Proteomes" id="UP000005019"/>
    </source>
</evidence>
<keyword evidence="1" id="KW-0812">Transmembrane</keyword>
<comment type="caution">
    <text evidence="3">The sequence shown here is derived from an EMBL/GenBank/DDBJ whole genome shotgun (WGS) entry which is preliminary data.</text>
</comment>
<evidence type="ECO:0000313" key="3">
    <source>
        <dbReference type="EMBL" id="EGK73093.1"/>
    </source>
</evidence>
<keyword evidence="1" id="KW-0472">Membrane</keyword>
<accession>F5R7W0</accession>
<sequence>MNKFLSVLKGAAAVVLHFAHGGLLAVGLMVSAFVVMRVAEAGLTPRMLPSLPEFSLLGAVSAPANEGADEVQPVSVSAATTLSSLQKNVADHVSRRHRVAKVAVEQYVTDIYAAASRYKIDPLLMVALISVESAFNPTAESAWGAQGLTQVIPKYHPEKLAQFGPEATLLDPTTSIFVGAQVLREYIRATGSVEGGLQRYVGSIEDPDQIYSNKVMTEYRRLAAVFGPRTQTASVAF</sequence>
<dbReference type="OrthoDB" id="9815002at2"/>
<feature type="domain" description="Transglycosylase SLT" evidence="2">
    <location>
        <begin position="113"/>
        <end position="191"/>
    </location>
</feature>
<dbReference type="STRING" id="1000565.METUNv1_00264"/>
<dbReference type="InterPro" id="IPR008258">
    <property type="entry name" value="Transglycosylase_SLT_dom_1"/>
</dbReference>
<dbReference type="SUPFAM" id="SSF53955">
    <property type="entry name" value="Lysozyme-like"/>
    <property type="match status" value="1"/>
</dbReference>
<dbReference type="Gene3D" id="1.10.530.10">
    <property type="match status" value="1"/>
</dbReference>
<proteinExistence type="predicted"/>
<dbReference type="eggNOG" id="COG0741">
    <property type="taxonomic scope" value="Bacteria"/>
</dbReference>
<keyword evidence="1" id="KW-1133">Transmembrane helix</keyword>
<feature type="transmembrane region" description="Helical" evidence="1">
    <location>
        <begin position="12"/>
        <end position="36"/>
    </location>
</feature>
<name>F5R7W0_METUF</name>
<dbReference type="AlphaFoldDB" id="F5R7W0"/>
<gene>
    <name evidence="3" type="ORF">METUNv1_00264</name>
</gene>
<reference evidence="3 4" key="1">
    <citation type="journal article" date="2011" name="J. Bacteriol.">
        <title>Genome sequence of Methyloversatilis universalis FAM5T, a methylotrophic representative of the order Rhodocyclales.</title>
        <authorList>
            <person name="Kittichotirat W."/>
            <person name="Good N.M."/>
            <person name="Hall R."/>
            <person name="Bringel F."/>
            <person name="Lajus A."/>
            <person name="Medigue C."/>
            <person name="Smalley N.E."/>
            <person name="Beck D."/>
            <person name="Bumgarner R."/>
            <person name="Vuilleumier S."/>
            <person name="Kalyuzhnaya M.G."/>
        </authorList>
    </citation>
    <scope>NUCLEOTIDE SEQUENCE [LARGE SCALE GENOMIC DNA]</scope>
    <source>
        <strain evidence="4">ATCC BAA-1314 / JCM 13912 / FAM5</strain>
    </source>
</reference>
<dbReference type="Proteomes" id="UP000005019">
    <property type="component" value="Unassembled WGS sequence"/>
</dbReference>
<evidence type="ECO:0000256" key="1">
    <source>
        <dbReference type="SAM" id="Phobius"/>
    </source>
</evidence>
<keyword evidence="4" id="KW-1185">Reference proteome</keyword>
<dbReference type="InterPro" id="IPR023346">
    <property type="entry name" value="Lysozyme-like_dom_sf"/>
</dbReference>
<dbReference type="Pfam" id="PF01464">
    <property type="entry name" value="SLT"/>
    <property type="match status" value="1"/>
</dbReference>
<evidence type="ECO:0000259" key="2">
    <source>
        <dbReference type="Pfam" id="PF01464"/>
    </source>
</evidence>